<sequence length="178" mass="20665">MAHRVMLCANVFATAKDTHNVSYDDQELVQSDDGYLKFTRMCFFVVERGNHQRYVEDLLLLKHRLCRHGSYLVADRETDCYVSLDRLQIENVIRTIAVRVERMMMQSSHRKKISFVATCEVILVRHGQPWQREATPGSAVFSDFGIVPLIEVAVDVIKKRKRDGGFDDDDLKWKTELD</sequence>
<dbReference type="EMBL" id="JBJKBG010000004">
    <property type="protein sequence ID" value="KAL3741277.1"/>
    <property type="molecule type" value="Genomic_DNA"/>
</dbReference>
<comment type="caution">
    <text evidence="1">The sequence shown here is derived from an EMBL/GenBank/DDBJ whole genome shotgun (WGS) entry which is preliminary data.</text>
</comment>
<gene>
    <name evidence="1" type="ORF">ACJRO7_016847</name>
</gene>
<reference evidence="1 2" key="1">
    <citation type="submission" date="2024-11" db="EMBL/GenBank/DDBJ databases">
        <title>Chromosome-level genome assembly of Eucalyptus globulus Labill. provides insights into its genome evolution.</title>
        <authorList>
            <person name="Li X."/>
        </authorList>
    </citation>
    <scope>NUCLEOTIDE SEQUENCE [LARGE SCALE GENOMIC DNA]</scope>
    <source>
        <strain evidence="1">CL2024</strain>
        <tissue evidence="1">Fresh tender leaves</tissue>
    </source>
</reference>
<organism evidence="1 2">
    <name type="scientific">Eucalyptus globulus</name>
    <name type="common">Tasmanian blue gum</name>
    <dbReference type="NCBI Taxonomy" id="34317"/>
    <lineage>
        <taxon>Eukaryota</taxon>
        <taxon>Viridiplantae</taxon>
        <taxon>Streptophyta</taxon>
        <taxon>Embryophyta</taxon>
        <taxon>Tracheophyta</taxon>
        <taxon>Spermatophyta</taxon>
        <taxon>Magnoliopsida</taxon>
        <taxon>eudicotyledons</taxon>
        <taxon>Gunneridae</taxon>
        <taxon>Pentapetalae</taxon>
        <taxon>rosids</taxon>
        <taxon>malvids</taxon>
        <taxon>Myrtales</taxon>
        <taxon>Myrtaceae</taxon>
        <taxon>Myrtoideae</taxon>
        <taxon>Eucalypteae</taxon>
        <taxon>Eucalyptus</taxon>
    </lineage>
</organism>
<keyword evidence="2" id="KW-1185">Reference proteome</keyword>
<evidence type="ECO:0000313" key="1">
    <source>
        <dbReference type="EMBL" id="KAL3741277.1"/>
    </source>
</evidence>
<accession>A0ABD3KUL9</accession>
<proteinExistence type="predicted"/>
<name>A0ABD3KUL9_EUCGL</name>
<dbReference type="Proteomes" id="UP001634007">
    <property type="component" value="Unassembled WGS sequence"/>
</dbReference>
<protein>
    <submittedName>
        <fullName evidence="1">Uncharacterized protein</fullName>
    </submittedName>
</protein>
<evidence type="ECO:0000313" key="2">
    <source>
        <dbReference type="Proteomes" id="UP001634007"/>
    </source>
</evidence>
<dbReference type="AlphaFoldDB" id="A0ABD3KUL9"/>